<evidence type="ECO:0000313" key="3">
    <source>
        <dbReference type="Proteomes" id="UP000002872"/>
    </source>
</evidence>
<dbReference type="Proteomes" id="UP000002872">
    <property type="component" value="Unassembled WGS sequence"/>
</dbReference>
<organism evidence="2 3">
    <name type="scientific">Nematocida parisii (strain ERTm3)</name>
    <name type="common">Nematode killer fungus</name>
    <dbReference type="NCBI Taxonomy" id="935791"/>
    <lineage>
        <taxon>Eukaryota</taxon>
        <taxon>Fungi</taxon>
        <taxon>Fungi incertae sedis</taxon>
        <taxon>Microsporidia</taxon>
        <taxon>Nematocida</taxon>
    </lineage>
</organism>
<feature type="coiled-coil region" evidence="1">
    <location>
        <begin position="18"/>
        <end position="63"/>
    </location>
</feature>
<accession>I3EIV3</accession>
<dbReference type="HOGENOM" id="CLU_2776523_0_0_1"/>
<dbReference type="AlphaFoldDB" id="I3EIV3"/>
<dbReference type="VEuPathDB" id="MicrosporidiaDB:NEQG_00969"/>
<keyword evidence="3" id="KW-1185">Reference proteome</keyword>
<sequence>MKWKEDCSYICRLYKELLNNKESSVEVMHKKINRLESQMRRRADLLIRQLSILQREEKELEDILEKSIH</sequence>
<evidence type="ECO:0000256" key="1">
    <source>
        <dbReference type="SAM" id="Coils"/>
    </source>
</evidence>
<evidence type="ECO:0000313" key="2">
    <source>
        <dbReference type="EMBL" id="EIJ89150.1"/>
    </source>
</evidence>
<dbReference type="OMA" id="WKEDYSY"/>
<dbReference type="EMBL" id="GL870877">
    <property type="protein sequence ID" value="EIJ89150.1"/>
    <property type="molecule type" value="Genomic_DNA"/>
</dbReference>
<gene>
    <name evidence="2" type="ORF">NEQG_00969</name>
</gene>
<name>I3EIV3_NEMP3</name>
<reference evidence="2" key="1">
    <citation type="submission" date="2011-01" db="EMBL/GenBank/DDBJ databases">
        <title>The Genome Sequence of Nematocida parisii strain ERTm3.</title>
        <authorList>
            <consortium name="The Broad Institute Genome Sequencing Platform"/>
            <consortium name="The Broad Institute Genome Sequencing Center for Infectious Disease"/>
            <person name="Cuomo C."/>
            <person name="Troemel E."/>
            <person name="Young S.K."/>
            <person name="Zeng Q."/>
            <person name="Gargeya S."/>
            <person name="Fitzgerald M."/>
            <person name="Haas B."/>
            <person name="Abouelleil A."/>
            <person name="Alvarado L."/>
            <person name="Arachchi H.M."/>
            <person name="Berlin A."/>
            <person name="Chapman S.B."/>
            <person name="Gearin G."/>
            <person name="Goldberg J."/>
            <person name="Griggs A."/>
            <person name="Gujja S."/>
            <person name="Hansen M."/>
            <person name="Heiman D."/>
            <person name="Howarth C."/>
            <person name="Larimer J."/>
            <person name="Lui A."/>
            <person name="MacDonald P.J.P."/>
            <person name="McCowen C."/>
            <person name="Montmayeur A."/>
            <person name="Murphy C."/>
            <person name="Neiman D."/>
            <person name="Pearson M."/>
            <person name="Priest M."/>
            <person name="Roberts A."/>
            <person name="Saif S."/>
            <person name="Shea T."/>
            <person name="Sisk P."/>
            <person name="Stolte C."/>
            <person name="Sykes S."/>
            <person name="Wortman J."/>
            <person name="Nusbaum C."/>
            <person name="Birren B."/>
        </authorList>
    </citation>
    <scope>NUCLEOTIDE SEQUENCE</scope>
    <source>
        <strain evidence="2">ERTm3</strain>
    </source>
</reference>
<dbReference type="InParanoid" id="I3EIV3"/>
<proteinExistence type="predicted"/>
<keyword evidence="1" id="KW-0175">Coiled coil</keyword>
<protein>
    <submittedName>
        <fullName evidence="2">Uncharacterized protein</fullName>
    </submittedName>
</protein>
<dbReference type="OrthoDB" id="2187756at2759"/>